<dbReference type="Pfam" id="PF13912">
    <property type="entry name" value="zf-C2H2_6"/>
    <property type="match status" value="1"/>
</dbReference>
<dbReference type="GO" id="GO:0005634">
    <property type="term" value="C:nucleus"/>
    <property type="evidence" value="ECO:0007669"/>
    <property type="project" value="UniProtKB-SubCell"/>
</dbReference>
<accession>A0A5N5SNQ0</accession>
<dbReference type="SUPFAM" id="SSF57667">
    <property type="entry name" value="beta-beta-alpha zinc fingers"/>
    <property type="match status" value="3"/>
</dbReference>
<evidence type="ECO:0000256" key="6">
    <source>
        <dbReference type="ARBA" id="ARBA00023242"/>
    </source>
</evidence>
<evidence type="ECO:0000256" key="3">
    <source>
        <dbReference type="ARBA" id="ARBA00022737"/>
    </source>
</evidence>
<dbReference type="PANTHER" id="PTHR24390">
    <property type="entry name" value="ZINC FINGER PROTEIN"/>
    <property type="match status" value="1"/>
</dbReference>
<protein>
    <submittedName>
        <fullName evidence="10">Zinc finger protein</fullName>
    </submittedName>
</protein>
<keyword evidence="2" id="KW-0479">Metal-binding</keyword>
<dbReference type="GO" id="GO:0008270">
    <property type="term" value="F:zinc ion binding"/>
    <property type="evidence" value="ECO:0007669"/>
    <property type="project" value="UniProtKB-KW"/>
</dbReference>
<evidence type="ECO:0000313" key="11">
    <source>
        <dbReference type="Proteomes" id="UP000326759"/>
    </source>
</evidence>
<dbReference type="GO" id="GO:0006357">
    <property type="term" value="P:regulation of transcription by RNA polymerase II"/>
    <property type="evidence" value="ECO:0007669"/>
    <property type="project" value="TreeGrafter"/>
</dbReference>
<dbReference type="InterPro" id="IPR036236">
    <property type="entry name" value="Znf_C2H2_sf"/>
</dbReference>
<keyword evidence="6" id="KW-0539">Nucleus</keyword>
<dbReference type="AlphaFoldDB" id="A0A5N5SNQ0"/>
<evidence type="ECO:0000256" key="2">
    <source>
        <dbReference type="ARBA" id="ARBA00022723"/>
    </source>
</evidence>
<evidence type="ECO:0000256" key="5">
    <source>
        <dbReference type="ARBA" id="ARBA00022833"/>
    </source>
</evidence>
<dbReference type="EMBL" id="SEYY01022328">
    <property type="protein sequence ID" value="KAB7495636.1"/>
    <property type="molecule type" value="Genomic_DNA"/>
</dbReference>
<evidence type="ECO:0000256" key="8">
    <source>
        <dbReference type="SAM" id="MobiDB-lite"/>
    </source>
</evidence>
<evidence type="ECO:0000313" key="10">
    <source>
        <dbReference type="EMBL" id="KAB7495636.1"/>
    </source>
</evidence>
<dbReference type="Proteomes" id="UP000326759">
    <property type="component" value="Unassembled WGS sequence"/>
</dbReference>
<dbReference type="Gene3D" id="3.30.160.60">
    <property type="entry name" value="Classic Zinc Finger"/>
    <property type="match status" value="5"/>
</dbReference>
<dbReference type="PROSITE" id="PS50157">
    <property type="entry name" value="ZINC_FINGER_C2H2_2"/>
    <property type="match status" value="5"/>
</dbReference>
<evidence type="ECO:0000256" key="1">
    <source>
        <dbReference type="ARBA" id="ARBA00004123"/>
    </source>
</evidence>
<feature type="domain" description="C2H2-type" evidence="9">
    <location>
        <begin position="291"/>
        <end position="319"/>
    </location>
</feature>
<organism evidence="10 11">
    <name type="scientific">Armadillidium nasatum</name>
    <dbReference type="NCBI Taxonomy" id="96803"/>
    <lineage>
        <taxon>Eukaryota</taxon>
        <taxon>Metazoa</taxon>
        <taxon>Ecdysozoa</taxon>
        <taxon>Arthropoda</taxon>
        <taxon>Crustacea</taxon>
        <taxon>Multicrustacea</taxon>
        <taxon>Malacostraca</taxon>
        <taxon>Eumalacostraca</taxon>
        <taxon>Peracarida</taxon>
        <taxon>Isopoda</taxon>
        <taxon>Oniscidea</taxon>
        <taxon>Crinocheta</taxon>
        <taxon>Armadillidiidae</taxon>
        <taxon>Armadillidium</taxon>
    </lineage>
</organism>
<sequence>MNSFMKAIKSTFSLIFDFINEVQELGCIDNSSLSFNFVTLNEDFAMISSYIKSLNKLLENLQELQNTTFQKSPIMNSSSNKGSEDEVVCSSYVPHEQNLQYSHSSSTEDSNEPYAKTVKYKGRINAYNACEIASRENIDASQFSKSEMSLFITEKETAKNYYPSLPSYQEGTLCSTSTLVAPFDNLALQNPINSGQSLGESVATSPYNSSSLNSDNAKSQNGASYSLSNLQTFKLTFKSNICKNSIDESKNFKKCNYQGRDVSFSDKEGSNTSSSKNKGGGRFRKKAGASFVCTVCGRNFKTQKHLSMHLKKMHDDGENSIFTNDVDMENGEKISLPVYCCRTCHLASSNLTNFKNHFCKTSNEDTNQVSNKVLITSLRKIQQLRKFICDTCGVEFRALKRILYHLPRCIPGPYQCNICSILFVSLKDLNYHKKKDHKDEKCFSCDECGKSFLRKASLRKHCINRHELLESMESKKPSSFKCDVCSKNFIKKIFLTNHKIRMHGLEKKFLCQVCGKKFMSNNSLMIHIDIHKGEKKFI</sequence>
<dbReference type="Pfam" id="PF00096">
    <property type="entry name" value="zf-C2H2"/>
    <property type="match status" value="2"/>
</dbReference>
<dbReference type="InterPro" id="IPR013087">
    <property type="entry name" value="Znf_C2H2_type"/>
</dbReference>
<dbReference type="GO" id="GO:0000978">
    <property type="term" value="F:RNA polymerase II cis-regulatory region sequence-specific DNA binding"/>
    <property type="evidence" value="ECO:0007669"/>
    <property type="project" value="TreeGrafter"/>
</dbReference>
<dbReference type="FunFam" id="3.30.160.60:FF:000100">
    <property type="entry name" value="Zinc finger 45-like"/>
    <property type="match status" value="2"/>
</dbReference>
<keyword evidence="5" id="KW-0862">Zinc</keyword>
<feature type="region of interest" description="Disordered" evidence="8">
    <location>
        <begin position="265"/>
        <end position="284"/>
    </location>
</feature>
<gene>
    <name evidence="10" type="ORF">Anas_05662</name>
</gene>
<evidence type="ECO:0000259" key="9">
    <source>
        <dbReference type="PROSITE" id="PS50157"/>
    </source>
</evidence>
<feature type="domain" description="C2H2-type" evidence="9">
    <location>
        <begin position="414"/>
        <end position="442"/>
    </location>
</feature>
<dbReference type="PROSITE" id="PS00028">
    <property type="entry name" value="ZINC_FINGER_C2H2_1"/>
    <property type="match status" value="4"/>
</dbReference>
<keyword evidence="3" id="KW-0677">Repeat</keyword>
<keyword evidence="4 7" id="KW-0863">Zinc-finger</keyword>
<evidence type="ECO:0000256" key="4">
    <source>
        <dbReference type="ARBA" id="ARBA00022771"/>
    </source>
</evidence>
<comment type="caution">
    <text evidence="10">The sequence shown here is derived from an EMBL/GenBank/DDBJ whole genome shotgun (WGS) entry which is preliminary data.</text>
</comment>
<name>A0A5N5SNQ0_9CRUS</name>
<dbReference type="OrthoDB" id="8117402at2759"/>
<feature type="domain" description="C2H2-type" evidence="9">
    <location>
        <begin position="480"/>
        <end position="508"/>
    </location>
</feature>
<dbReference type="SMART" id="SM00355">
    <property type="entry name" value="ZnF_C2H2"/>
    <property type="match status" value="5"/>
</dbReference>
<reference evidence="10 11" key="1">
    <citation type="journal article" date="2019" name="PLoS Biol.">
        <title>Sex chromosomes control vertical transmission of feminizing Wolbachia symbionts in an isopod.</title>
        <authorList>
            <person name="Becking T."/>
            <person name="Chebbi M.A."/>
            <person name="Giraud I."/>
            <person name="Moumen B."/>
            <person name="Laverre T."/>
            <person name="Caubet Y."/>
            <person name="Peccoud J."/>
            <person name="Gilbert C."/>
            <person name="Cordaux R."/>
        </authorList>
    </citation>
    <scope>NUCLEOTIDE SEQUENCE [LARGE SCALE GENOMIC DNA]</scope>
    <source>
        <strain evidence="10">ANa2</strain>
        <tissue evidence="10">Whole body excluding digestive tract and cuticle</tissue>
    </source>
</reference>
<feature type="domain" description="C2H2-type" evidence="9">
    <location>
        <begin position="443"/>
        <end position="471"/>
    </location>
</feature>
<comment type="subcellular location">
    <subcellularLocation>
        <location evidence="1">Nucleus</location>
    </subcellularLocation>
</comment>
<feature type="domain" description="C2H2-type" evidence="9">
    <location>
        <begin position="509"/>
        <end position="536"/>
    </location>
</feature>
<evidence type="ECO:0000256" key="7">
    <source>
        <dbReference type="PROSITE-ProRule" id="PRU00042"/>
    </source>
</evidence>
<keyword evidence="11" id="KW-1185">Reference proteome</keyword>
<dbReference type="PANTHER" id="PTHR24390:SF256">
    <property type="entry name" value="ZINC FINGER PROTEIN 711"/>
    <property type="match status" value="1"/>
</dbReference>
<dbReference type="GO" id="GO:0003700">
    <property type="term" value="F:DNA-binding transcription factor activity"/>
    <property type="evidence" value="ECO:0007669"/>
    <property type="project" value="TreeGrafter"/>
</dbReference>
<proteinExistence type="predicted"/>